<accession>A0ACB6QCD6</accession>
<dbReference type="EMBL" id="MU003540">
    <property type="protein sequence ID" value="KAF2464037.1"/>
    <property type="molecule type" value="Genomic_DNA"/>
</dbReference>
<sequence>MPVPSQQEQERRKRLGINAETVTNVSSTDFPGHWPGEDHSWDLDYFKNNFRVHFHTNSPLDSSFSLTSIDTSLANAFRRILIAEIPTLAIENVFIFQNTSIIQDEVLAHRLGLIPLRGDRSALSWMKWYKRPDPGDPAAVPPELTDYNCGILQLEVKCQWQDGGLQRAAAGETDPNKLYLHHSVYAKDIEWKPVGRQIDLFAKDKPLEPCNPDILIAKMRPGQKIQLMMHAFKGIGQDHAKFSPVATASYRLLPTIDILSPIIGPDAKKFARCFPKGVINLEPITRADIRQNKELEGKENELKAVVKDPMRDTVSRECLRHPEFKDKVKLGRVRDHFIFRVESTGQWDSDELFLESVRLLKVKCQRVKRGLEALTR</sequence>
<comment type="caution">
    <text evidence="1">The sequence shown here is derived from an EMBL/GenBank/DDBJ whole genome shotgun (WGS) entry which is preliminary data.</text>
</comment>
<reference evidence="1" key="1">
    <citation type="journal article" date="2020" name="Stud. Mycol.">
        <title>101 Dothideomycetes genomes: a test case for predicting lifestyles and emergence of pathogens.</title>
        <authorList>
            <person name="Haridas S."/>
            <person name="Albert R."/>
            <person name="Binder M."/>
            <person name="Bloem J."/>
            <person name="Labutti K."/>
            <person name="Salamov A."/>
            <person name="Andreopoulos B."/>
            <person name="Baker S."/>
            <person name="Barry K."/>
            <person name="Bills G."/>
            <person name="Bluhm B."/>
            <person name="Cannon C."/>
            <person name="Castanera R."/>
            <person name="Culley D."/>
            <person name="Daum C."/>
            <person name="Ezra D."/>
            <person name="Gonzalez J."/>
            <person name="Henrissat B."/>
            <person name="Kuo A."/>
            <person name="Liang C."/>
            <person name="Lipzen A."/>
            <person name="Lutzoni F."/>
            <person name="Magnuson J."/>
            <person name="Mondo S."/>
            <person name="Nolan M."/>
            <person name="Ohm R."/>
            <person name="Pangilinan J."/>
            <person name="Park H.-J."/>
            <person name="Ramirez L."/>
            <person name="Alfaro M."/>
            <person name="Sun H."/>
            <person name="Tritt A."/>
            <person name="Yoshinaga Y."/>
            <person name="Zwiers L.-H."/>
            <person name="Turgeon B."/>
            <person name="Goodwin S."/>
            <person name="Spatafora J."/>
            <person name="Crous P."/>
            <person name="Grigoriev I."/>
        </authorList>
    </citation>
    <scope>NUCLEOTIDE SEQUENCE</scope>
    <source>
        <strain evidence="1">ATCC 200398</strain>
    </source>
</reference>
<dbReference type="Proteomes" id="UP000799755">
    <property type="component" value="Unassembled WGS sequence"/>
</dbReference>
<evidence type="ECO:0000313" key="1">
    <source>
        <dbReference type="EMBL" id="KAF2464037.1"/>
    </source>
</evidence>
<organism evidence="1 2">
    <name type="scientific">Lindgomyces ingoldianus</name>
    <dbReference type="NCBI Taxonomy" id="673940"/>
    <lineage>
        <taxon>Eukaryota</taxon>
        <taxon>Fungi</taxon>
        <taxon>Dikarya</taxon>
        <taxon>Ascomycota</taxon>
        <taxon>Pezizomycotina</taxon>
        <taxon>Dothideomycetes</taxon>
        <taxon>Pleosporomycetidae</taxon>
        <taxon>Pleosporales</taxon>
        <taxon>Lindgomycetaceae</taxon>
        <taxon>Lindgomyces</taxon>
    </lineage>
</organism>
<gene>
    <name evidence="1" type="ORF">BDR25DRAFT_297093</name>
</gene>
<protein>
    <submittedName>
        <fullName evidence="1">RBP11-like subunits of RNA polymerase</fullName>
    </submittedName>
</protein>
<evidence type="ECO:0000313" key="2">
    <source>
        <dbReference type="Proteomes" id="UP000799755"/>
    </source>
</evidence>
<proteinExistence type="predicted"/>
<name>A0ACB6QCD6_9PLEO</name>
<keyword evidence="2" id="KW-1185">Reference proteome</keyword>